<protein>
    <submittedName>
        <fullName evidence="7">AAA ATPase</fullName>
    </submittedName>
</protein>
<dbReference type="Gene3D" id="3.40.50.300">
    <property type="entry name" value="P-loop containing nucleotide triphosphate hydrolases"/>
    <property type="match status" value="2"/>
</dbReference>
<evidence type="ECO:0000259" key="6">
    <source>
        <dbReference type="SMART" id="SM00382"/>
    </source>
</evidence>
<dbReference type="Gene3D" id="1.10.8.60">
    <property type="match status" value="2"/>
</dbReference>
<accession>W7KYR0</accession>
<gene>
    <name evidence="7" type="ORF">ASUL_02699</name>
</gene>
<evidence type="ECO:0000313" key="8">
    <source>
        <dbReference type="Proteomes" id="UP000054284"/>
    </source>
</evidence>
<name>W7KYR0_9CREN</name>
<keyword evidence="3" id="KW-0175">Coiled coil</keyword>
<dbReference type="PANTHER" id="PTHR23077:SF199">
    <property type="entry name" value="AAA FAMILY ATPASE"/>
    <property type="match status" value="1"/>
</dbReference>
<sequence>MNFSEIINIATDVVYVLFFIVPLIFYLMMIRANVYSRKKVRKTAYIPAVRWDDVFDRREVKERLEKIAEEVNKGRTYGVILFGPPGTGKTMIAKALANKMGWNFFELKANDVLSKWYGESEYLLHSFLSEVENNAPAVLFIDELDGFAMSREGEIHEVTHRLVNILLTKLQEFHDKSLKLLVIGATNIPQEIDEAFLRPGRFDEVLFVPLPDEKEREEIWRGYVKLEGIDYPLLAKKSNRYSPADIKLVAERVLSEISSPKTEDFLKYLEVYKPSVSISTLVKFETIARKYSRTKIKVDYYGVPNVRWDDLGDLEEVKKVIRESIELPLKNREFAERLGIRPVKGVLLYGPPGTGKTSIAKALANEVNASFIVISGEEVSSAGPLKAPEIISEKFNVAKDNAPAIVFIDEVDMIARARSFNEWRNALTQLLTEMDGLRDFSDIIVVGATNRPWDLDPAILRPGRFDRVIYVPPPNEEGRFKVLKVLIKGLEVDDETLMELARVTQFYTPSDLKLVVEEVRRDLLRESVETGILRTRVTIDDFMKVLSRVKPSVTQEQLKIYENFMKR</sequence>
<organism evidence="7 8">
    <name type="scientific">Candidatus Aramenus sulfurataquae</name>
    <dbReference type="NCBI Taxonomy" id="1326980"/>
    <lineage>
        <taxon>Archaea</taxon>
        <taxon>Thermoproteota</taxon>
        <taxon>Thermoprotei</taxon>
        <taxon>Sulfolobales</taxon>
        <taxon>Sulfolobaceae</taxon>
        <taxon>Candidatus Aramenus</taxon>
    </lineage>
</organism>
<dbReference type="PANTHER" id="PTHR23077">
    <property type="entry name" value="AAA-FAMILY ATPASE"/>
    <property type="match status" value="1"/>
</dbReference>
<dbReference type="InterPro" id="IPR015415">
    <property type="entry name" value="Spast_Vps4_C"/>
</dbReference>
<dbReference type="Pfam" id="PF00004">
    <property type="entry name" value="AAA"/>
    <property type="match status" value="2"/>
</dbReference>
<keyword evidence="1 4" id="KW-0547">Nucleotide-binding</keyword>
<dbReference type="GO" id="GO:0016887">
    <property type="term" value="F:ATP hydrolysis activity"/>
    <property type="evidence" value="ECO:0007669"/>
    <property type="project" value="InterPro"/>
</dbReference>
<dbReference type="GO" id="GO:0005524">
    <property type="term" value="F:ATP binding"/>
    <property type="evidence" value="ECO:0007669"/>
    <property type="project" value="UniProtKB-KW"/>
</dbReference>
<dbReference type="PROSITE" id="PS00674">
    <property type="entry name" value="AAA"/>
    <property type="match status" value="2"/>
</dbReference>
<dbReference type="InterPro" id="IPR003593">
    <property type="entry name" value="AAA+_ATPase"/>
</dbReference>
<keyword evidence="8" id="KW-1185">Reference proteome</keyword>
<evidence type="ECO:0000256" key="3">
    <source>
        <dbReference type="ARBA" id="ARBA00023054"/>
    </source>
</evidence>
<reference evidence="7 8" key="1">
    <citation type="journal article" date="2014" name="Genome Announc.">
        <title>Draft Genome Sequence of the Sulfolobales Archaeon AZ1, Obtained through Metagenomic Analysis of a Mexican Hot Spring.</title>
        <authorList>
            <person name="Servin-Garciduenas L.E."/>
            <person name="Martinez-Romero E."/>
        </authorList>
    </citation>
    <scope>NUCLEOTIDE SEQUENCE [LARGE SCALE GENOMIC DNA]</scope>
    <source>
        <strain evidence="7">AZ1-illumnia</strain>
    </source>
</reference>
<evidence type="ECO:0000256" key="1">
    <source>
        <dbReference type="ARBA" id="ARBA00022741"/>
    </source>
</evidence>
<keyword evidence="5" id="KW-0472">Membrane</keyword>
<keyword evidence="5" id="KW-1133">Transmembrane helix</keyword>
<dbReference type="PATRIC" id="fig|1326980.6.peg.531"/>
<dbReference type="EMBL" id="ASRH01000002">
    <property type="protein sequence ID" value="EWG07917.1"/>
    <property type="molecule type" value="Genomic_DNA"/>
</dbReference>
<proteinExistence type="inferred from homology"/>
<dbReference type="FunFam" id="3.40.50.300:FF:001025">
    <property type="entry name" value="ATPase family, AAA domain-containing 2B"/>
    <property type="match status" value="1"/>
</dbReference>
<dbReference type="InterPro" id="IPR003959">
    <property type="entry name" value="ATPase_AAA_core"/>
</dbReference>
<dbReference type="InterPro" id="IPR003960">
    <property type="entry name" value="ATPase_AAA_CS"/>
</dbReference>
<dbReference type="InterPro" id="IPR050168">
    <property type="entry name" value="AAA_ATPase_domain"/>
</dbReference>
<evidence type="ECO:0000256" key="5">
    <source>
        <dbReference type="SAM" id="Phobius"/>
    </source>
</evidence>
<dbReference type="Pfam" id="PF09336">
    <property type="entry name" value="Vps4_C"/>
    <property type="match status" value="1"/>
</dbReference>
<evidence type="ECO:0000313" key="7">
    <source>
        <dbReference type="EMBL" id="EWG07917.1"/>
    </source>
</evidence>
<dbReference type="SUPFAM" id="SSF52540">
    <property type="entry name" value="P-loop containing nucleoside triphosphate hydrolases"/>
    <property type="match status" value="2"/>
</dbReference>
<dbReference type="AlphaFoldDB" id="W7KYR0"/>
<evidence type="ECO:0000256" key="2">
    <source>
        <dbReference type="ARBA" id="ARBA00022840"/>
    </source>
</evidence>
<dbReference type="SMART" id="SM00382">
    <property type="entry name" value="AAA"/>
    <property type="match status" value="2"/>
</dbReference>
<comment type="caution">
    <text evidence="7">The sequence shown here is derived from an EMBL/GenBank/DDBJ whole genome shotgun (WGS) entry which is preliminary data.</text>
</comment>
<comment type="similarity">
    <text evidence="4">Belongs to the AAA ATPase family.</text>
</comment>
<keyword evidence="2 4" id="KW-0067">ATP-binding</keyword>
<evidence type="ECO:0000256" key="4">
    <source>
        <dbReference type="RuleBase" id="RU003651"/>
    </source>
</evidence>
<feature type="transmembrane region" description="Helical" evidence="5">
    <location>
        <begin position="6"/>
        <end position="29"/>
    </location>
</feature>
<feature type="domain" description="AAA+ ATPase" evidence="6">
    <location>
        <begin position="342"/>
        <end position="475"/>
    </location>
</feature>
<dbReference type="Proteomes" id="UP000054284">
    <property type="component" value="Unassembled WGS sequence"/>
</dbReference>
<dbReference type="InterPro" id="IPR027417">
    <property type="entry name" value="P-loop_NTPase"/>
</dbReference>
<feature type="domain" description="AAA+ ATPase" evidence="6">
    <location>
        <begin position="75"/>
        <end position="212"/>
    </location>
</feature>
<keyword evidence="5" id="KW-0812">Transmembrane</keyword>